<dbReference type="SUPFAM" id="SSF56801">
    <property type="entry name" value="Acetyl-CoA synthetase-like"/>
    <property type="match status" value="1"/>
</dbReference>
<feature type="domain" description="AMP-binding enzyme C-terminal" evidence="3">
    <location>
        <begin position="524"/>
        <end position="598"/>
    </location>
</feature>
<dbReference type="Proteomes" id="UP000007110">
    <property type="component" value="Unassembled WGS sequence"/>
</dbReference>
<dbReference type="GO" id="GO:0006631">
    <property type="term" value="P:fatty acid metabolic process"/>
    <property type="evidence" value="ECO:0000318"/>
    <property type="project" value="GO_Central"/>
</dbReference>
<dbReference type="KEGG" id="spu:579933"/>
<dbReference type="InterPro" id="IPR020845">
    <property type="entry name" value="AMP-binding_CS"/>
</dbReference>
<dbReference type="FunCoup" id="A0A7M7N5K4">
    <property type="interactions" value="1051"/>
</dbReference>
<evidence type="ECO:0000259" key="3">
    <source>
        <dbReference type="Pfam" id="PF13193"/>
    </source>
</evidence>
<evidence type="ECO:0000256" key="1">
    <source>
        <dbReference type="ARBA" id="ARBA00006432"/>
    </source>
</evidence>
<dbReference type="EnsemblMetazoa" id="XM_030975589">
    <property type="protein sequence ID" value="XP_030831449"/>
    <property type="gene ID" value="LOC579933"/>
</dbReference>
<dbReference type="GO" id="GO:0031956">
    <property type="term" value="F:medium-chain fatty acid-CoA ligase activity"/>
    <property type="evidence" value="ECO:0000318"/>
    <property type="project" value="GO_Central"/>
</dbReference>
<dbReference type="RefSeq" id="XP_030831449.1">
    <property type="nucleotide sequence ID" value="XM_030975589.1"/>
</dbReference>
<organism evidence="4 5">
    <name type="scientific">Strongylocentrotus purpuratus</name>
    <name type="common">Purple sea urchin</name>
    <dbReference type="NCBI Taxonomy" id="7668"/>
    <lineage>
        <taxon>Eukaryota</taxon>
        <taxon>Metazoa</taxon>
        <taxon>Echinodermata</taxon>
        <taxon>Eleutherozoa</taxon>
        <taxon>Echinozoa</taxon>
        <taxon>Echinoidea</taxon>
        <taxon>Euechinoidea</taxon>
        <taxon>Echinacea</taxon>
        <taxon>Camarodonta</taxon>
        <taxon>Echinidea</taxon>
        <taxon>Strongylocentrotidae</taxon>
        <taxon>Strongylocentrotus</taxon>
    </lineage>
</organism>
<reference evidence="4" key="2">
    <citation type="submission" date="2021-01" db="UniProtKB">
        <authorList>
            <consortium name="EnsemblMetazoa"/>
        </authorList>
    </citation>
    <scope>IDENTIFICATION</scope>
</reference>
<dbReference type="PROSITE" id="PS00455">
    <property type="entry name" value="AMP_BINDING"/>
    <property type="match status" value="1"/>
</dbReference>
<sequence>MRMYSGILLPWRHITLHGRSLLPKRYSSGGRTVRTPFMQAIKKGYGERTAIVDNQRTHTYNDIISWSMVLSRHILSNTKRDEVLTRRGSKVILNGERVAFLCPNDASYTITQWGVWMSGGMAVPLCKSHPESELEYIIQDSQSSLVITTKELAQKILPIVERHMINYMIIDNQALSLAEGNNVADIKSQVELQEDPMQQKADFIEDNLAIMTFNHHTDDLINMNILTEKWKQIRWKNRGAMLVYTSGTTGQPKGVQVTFGALQAQIQMMISAWDWTSRDVILHVLPLHHVHGVVNVLACPLWSGATCVMLPDFDAEKVWHMLLEDHIPRVNLFMAVPTVYAKLLEFYQHKYTTPKVQAFIKATLKEKIRLMVSGSAALPQPIMDEWEQTTGHRLLERYGMTELGMALTNPLSGERIPGAVGNPFPTVEVQIVSPTNQIIARGNSFHSEVVPGFEGQPGELQVKGPAVFKEYWNKPQETQESFTEDGWFRTGDTACLDEGVFRILGRSSVDIIKSGGYKISALDVERHLLSHPMIAEVVVVGLPDITWGQRVTAIVTLKPGQRLILGELRDWGRDKLPSYQMPTELKVIEEIPRNAMGKVNKKQLVSQLFGIE</sequence>
<feature type="domain" description="AMP-dependent synthetase/ligase" evidence="2">
    <location>
        <begin position="92"/>
        <end position="472"/>
    </location>
</feature>
<evidence type="ECO:0000313" key="4">
    <source>
        <dbReference type="EnsemblMetazoa" id="XP_030831449"/>
    </source>
</evidence>
<keyword evidence="5" id="KW-1185">Reference proteome</keyword>
<dbReference type="OrthoDB" id="2962993at2759"/>
<dbReference type="RefSeq" id="XP_030831448.1">
    <property type="nucleotide sequence ID" value="XM_030975588.1"/>
</dbReference>
<name>A0A7M7N5K4_STRPU</name>
<dbReference type="InterPro" id="IPR042099">
    <property type="entry name" value="ANL_N_sf"/>
</dbReference>
<accession>A0A7M7N5K4</accession>
<dbReference type="EnsemblMetazoa" id="XM_030975588">
    <property type="protein sequence ID" value="XP_030831448"/>
    <property type="gene ID" value="LOC579933"/>
</dbReference>
<dbReference type="InterPro" id="IPR025110">
    <property type="entry name" value="AMP-bd_C"/>
</dbReference>
<dbReference type="OMA" id="KGKWFKT"/>
<dbReference type="InterPro" id="IPR045851">
    <property type="entry name" value="AMP-bd_C_sf"/>
</dbReference>
<dbReference type="InterPro" id="IPR000873">
    <property type="entry name" value="AMP-dep_synth/lig_dom"/>
</dbReference>
<dbReference type="Gene3D" id="3.40.50.12780">
    <property type="entry name" value="N-terminal domain of ligase-like"/>
    <property type="match status" value="1"/>
</dbReference>
<dbReference type="Pfam" id="PF00501">
    <property type="entry name" value="AMP-binding"/>
    <property type="match status" value="1"/>
</dbReference>
<dbReference type="PANTHER" id="PTHR43201">
    <property type="entry name" value="ACYL-COA SYNTHETASE"/>
    <property type="match status" value="1"/>
</dbReference>
<protein>
    <recommendedName>
        <fullName evidence="6">Acyl-CoA synthetase family member 3, mitochondrial</fullName>
    </recommendedName>
</protein>
<evidence type="ECO:0000259" key="2">
    <source>
        <dbReference type="Pfam" id="PF00501"/>
    </source>
</evidence>
<dbReference type="AlphaFoldDB" id="A0A7M7N5K4"/>
<dbReference type="GeneID" id="579933"/>
<reference evidence="5" key="1">
    <citation type="submission" date="2015-02" db="EMBL/GenBank/DDBJ databases">
        <title>Genome sequencing for Strongylocentrotus purpuratus.</title>
        <authorList>
            <person name="Murali S."/>
            <person name="Liu Y."/>
            <person name="Vee V."/>
            <person name="English A."/>
            <person name="Wang M."/>
            <person name="Skinner E."/>
            <person name="Han Y."/>
            <person name="Muzny D.M."/>
            <person name="Worley K.C."/>
            <person name="Gibbs R.A."/>
        </authorList>
    </citation>
    <scope>NUCLEOTIDE SEQUENCE</scope>
</reference>
<dbReference type="InParanoid" id="A0A7M7N5K4"/>
<evidence type="ECO:0000313" key="5">
    <source>
        <dbReference type="Proteomes" id="UP000007110"/>
    </source>
</evidence>
<dbReference type="Gene3D" id="3.30.300.30">
    <property type="match status" value="1"/>
</dbReference>
<dbReference type="CDD" id="cd05941">
    <property type="entry name" value="MCS"/>
    <property type="match status" value="1"/>
</dbReference>
<dbReference type="Pfam" id="PF13193">
    <property type="entry name" value="AMP-binding_C"/>
    <property type="match status" value="1"/>
</dbReference>
<dbReference type="PANTHER" id="PTHR43201:SF8">
    <property type="entry name" value="ACYL-COA SYNTHETASE FAMILY MEMBER 3"/>
    <property type="match status" value="1"/>
</dbReference>
<proteinExistence type="inferred from homology"/>
<evidence type="ECO:0008006" key="6">
    <source>
        <dbReference type="Google" id="ProtNLM"/>
    </source>
</evidence>
<comment type="similarity">
    <text evidence="1">Belongs to the ATP-dependent AMP-binding enzyme family.</text>
</comment>
<dbReference type="CTD" id="197322"/>